<keyword evidence="2 4" id="KW-0238">DNA-binding</keyword>
<evidence type="ECO:0000256" key="2">
    <source>
        <dbReference type="ARBA" id="ARBA00023125"/>
    </source>
</evidence>
<accession>A0A4P7SMK9</accession>
<evidence type="ECO:0000256" key="4">
    <source>
        <dbReference type="PROSITE-ProRule" id="PRU00335"/>
    </source>
</evidence>
<proteinExistence type="predicted"/>
<name>A0A4P7SMK9_9CELL</name>
<evidence type="ECO:0000256" key="3">
    <source>
        <dbReference type="ARBA" id="ARBA00023163"/>
    </source>
</evidence>
<dbReference type="Gene3D" id="1.10.357.10">
    <property type="entry name" value="Tetracycline Repressor, domain 2"/>
    <property type="match status" value="1"/>
</dbReference>
<keyword evidence="3" id="KW-0804">Transcription</keyword>
<dbReference type="AlphaFoldDB" id="A0A4P7SMK9"/>
<dbReference type="KEGG" id="celz:E5225_16895"/>
<evidence type="ECO:0000313" key="6">
    <source>
        <dbReference type="EMBL" id="QCB95502.1"/>
    </source>
</evidence>
<dbReference type="Proteomes" id="UP000296469">
    <property type="component" value="Chromosome"/>
</dbReference>
<dbReference type="SUPFAM" id="SSF48498">
    <property type="entry name" value="Tetracyclin repressor-like, C-terminal domain"/>
    <property type="match status" value="1"/>
</dbReference>
<dbReference type="EMBL" id="CP039291">
    <property type="protein sequence ID" value="QCB95502.1"/>
    <property type="molecule type" value="Genomic_DNA"/>
</dbReference>
<evidence type="ECO:0000313" key="7">
    <source>
        <dbReference type="Proteomes" id="UP000296469"/>
    </source>
</evidence>
<protein>
    <submittedName>
        <fullName evidence="6">TetR/AcrR family transcriptional regulator</fullName>
    </submittedName>
</protein>
<evidence type="ECO:0000256" key="1">
    <source>
        <dbReference type="ARBA" id="ARBA00023015"/>
    </source>
</evidence>
<keyword evidence="7" id="KW-1185">Reference proteome</keyword>
<dbReference type="GO" id="GO:0003700">
    <property type="term" value="F:DNA-binding transcription factor activity"/>
    <property type="evidence" value="ECO:0007669"/>
    <property type="project" value="TreeGrafter"/>
</dbReference>
<dbReference type="PROSITE" id="PS50977">
    <property type="entry name" value="HTH_TETR_2"/>
    <property type="match status" value="1"/>
</dbReference>
<dbReference type="InterPro" id="IPR050109">
    <property type="entry name" value="HTH-type_TetR-like_transc_reg"/>
</dbReference>
<feature type="DNA-binding region" description="H-T-H motif" evidence="4">
    <location>
        <begin position="17"/>
        <end position="36"/>
    </location>
</feature>
<dbReference type="GO" id="GO:0000976">
    <property type="term" value="F:transcription cis-regulatory region binding"/>
    <property type="evidence" value="ECO:0007669"/>
    <property type="project" value="TreeGrafter"/>
</dbReference>
<dbReference type="PANTHER" id="PTHR30055">
    <property type="entry name" value="HTH-TYPE TRANSCRIPTIONAL REGULATOR RUTR"/>
    <property type="match status" value="1"/>
</dbReference>
<gene>
    <name evidence="6" type="ORF">E5225_16895</name>
</gene>
<feature type="domain" description="HTH tetR-type" evidence="5">
    <location>
        <begin position="1"/>
        <end position="54"/>
    </location>
</feature>
<dbReference type="SUPFAM" id="SSF46689">
    <property type="entry name" value="Homeodomain-like"/>
    <property type="match status" value="1"/>
</dbReference>
<organism evidence="6 7">
    <name type="scientific">Cellulomonas shaoxiangyii</name>
    <dbReference type="NCBI Taxonomy" id="2566013"/>
    <lineage>
        <taxon>Bacteria</taxon>
        <taxon>Bacillati</taxon>
        <taxon>Actinomycetota</taxon>
        <taxon>Actinomycetes</taxon>
        <taxon>Micrococcales</taxon>
        <taxon>Cellulomonadaceae</taxon>
        <taxon>Cellulomonas</taxon>
    </lineage>
</organism>
<dbReference type="PANTHER" id="PTHR30055:SF234">
    <property type="entry name" value="HTH-TYPE TRANSCRIPTIONAL REGULATOR BETI"/>
    <property type="match status" value="1"/>
</dbReference>
<keyword evidence="1" id="KW-0805">Transcription regulation</keyword>
<dbReference type="InterPro" id="IPR036271">
    <property type="entry name" value="Tet_transcr_reg_TetR-rel_C_sf"/>
</dbReference>
<dbReference type="Pfam" id="PF00440">
    <property type="entry name" value="TetR_N"/>
    <property type="match status" value="1"/>
</dbReference>
<dbReference type="InterPro" id="IPR001647">
    <property type="entry name" value="HTH_TetR"/>
</dbReference>
<sequence length="187" mass="19648">MDAAVELAASEGAARITMARLAQHAGIGRATLYKYFPDVEQALLAHVRREIDRCAEVLARAAALPGSTGLERLHGSITAVADYFASSGHRMSWASLDRAELSTTANSVVTAHMAALVEPVVGVFADGLRDGSIRAGLDPAVHGPLVLKLVVSLHDELFRGVMTSAEAVEAVWQLVARGIAAQPDATV</sequence>
<dbReference type="Gene3D" id="1.10.10.60">
    <property type="entry name" value="Homeodomain-like"/>
    <property type="match status" value="1"/>
</dbReference>
<dbReference type="InterPro" id="IPR009057">
    <property type="entry name" value="Homeodomain-like_sf"/>
</dbReference>
<evidence type="ECO:0000259" key="5">
    <source>
        <dbReference type="PROSITE" id="PS50977"/>
    </source>
</evidence>
<dbReference type="OrthoDB" id="3192968at2"/>
<reference evidence="6 7" key="1">
    <citation type="submission" date="2019-04" db="EMBL/GenBank/DDBJ databases">
        <title>Isolation and identification of Cellulomonas shaoxiangyii sp. Nov. isolated from feces of the Tibetan antelopes (Pantholops hodgsonii) in the Qinghai-Tibet plateau of China.</title>
        <authorList>
            <person name="Tian Z."/>
        </authorList>
    </citation>
    <scope>NUCLEOTIDE SEQUENCE [LARGE SCALE GENOMIC DNA]</scope>
    <source>
        <strain evidence="6 7">Z28</strain>
    </source>
</reference>